<reference evidence="3 4" key="1">
    <citation type="submission" date="2016-03" db="EMBL/GenBank/DDBJ databases">
        <title>Acetic acid bacteria sequencing.</title>
        <authorList>
            <person name="Brandt J."/>
            <person name="Jakob F."/>
            <person name="Vogel R.F."/>
        </authorList>
    </citation>
    <scope>NUCLEOTIDE SEQUENCE [LARGE SCALE GENOMIC DNA]</scope>
    <source>
        <strain evidence="3 4">TMW2.1084</strain>
    </source>
</reference>
<accession>A0A1U9LGL5</accession>
<keyword evidence="1" id="KW-0812">Transmembrane</keyword>
<dbReference type="GO" id="GO:0004803">
    <property type="term" value="F:transposase activity"/>
    <property type="evidence" value="ECO:0007669"/>
    <property type="project" value="InterPro"/>
</dbReference>
<organism evidence="3 4">
    <name type="scientific">Acetobacter persici</name>
    <dbReference type="NCBI Taxonomy" id="1076596"/>
    <lineage>
        <taxon>Bacteria</taxon>
        <taxon>Pseudomonadati</taxon>
        <taxon>Pseudomonadota</taxon>
        <taxon>Alphaproteobacteria</taxon>
        <taxon>Acetobacterales</taxon>
        <taxon>Acetobacteraceae</taxon>
        <taxon>Acetobacter</taxon>
    </lineage>
</organism>
<dbReference type="InterPro" id="IPR002559">
    <property type="entry name" value="Transposase_11"/>
</dbReference>
<evidence type="ECO:0000259" key="2">
    <source>
        <dbReference type="Pfam" id="PF01609"/>
    </source>
</evidence>
<evidence type="ECO:0000313" key="3">
    <source>
        <dbReference type="EMBL" id="AQT05594.1"/>
    </source>
</evidence>
<proteinExistence type="predicted"/>
<dbReference type="PANTHER" id="PTHR30007">
    <property type="entry name" value="PHP DOMAIN PROTEIN"/>
    <property type="match status" value="1"/>
</dbReference>
<protein>
    <submittedName>
        <fullName evidence="3">Transposase</fullName>
    </submittedName>
</protein>
<dbReference type="Proteomes" id="UP000189055">
    <property type="component" value="Chromosome"/>
</dbReference>
<dbReference type="GO" id="GO:0003677">
    <property type="term" value="F:DNA binding"/>
    <property type="evidence" value="ECO:0007669"/>
    <property type="project" value="InterPro"/>
</dbReference>
<dbReference type="AlphaFoldDB" id="A0A1U9LGL5"/>
<dbReference type="PANTHER" id="PTHR30007:SF1">
    <property type="entry name" value="BLR1914 PROTEIN"/>
    <property type="match status" value="1"/>
</dbReference>
<dbReference type="Pfam" id="PF01609">
    <property type="entry name" value="DDE_Tnp_1"/>
    <property type="match status" value="1"/>
</dbReference>
<keyword evidence="1" id="KW-0472">Membrane</keyword>
<gene>
    <name evidence="3" type="ORF">A0U91_12910</name>
</gene>
<dbReference type="NCBIfam" id="NF033580">
    <property type="entry name" value="transpos_IS5_3"/>
    <property type="match status" value="1"/>
</dbReference>
<evidence type="ECO:0000313" key="4">
    <source>
        <dbReference type="Proteomes" id="UP000189055"/>
    </source>
</evidence>
<dbReference type="EMBL" id="CP014687">
    <property type="protein sequence ID" value="AQT05594.1"/>
    <property type="molecule type" value="Genomic_DNA"/>
</dbReference>
<feature type="domain" description="Transposase IS4-like" evidence="2">
    <location>
        <begin position="2"/>
        <end position="127"/>
    </location>
</feature>
<dbReference type="GO" id="GO:0006313">
    <property type="term" value="P:DNA transposition"/>
    <property type="evidence" value="ECO:0007669"/>
    <property type="project" value="InterPro"/>
</dbReference>
<name>A0A1U9LGL5_9PROT</name>
<sequence>MTTKLHAAVDAIGLPLRIRPAPRQYGDRPQTETLLYGLQGVGHVIADAAYDADSLRAFIADELGAIAQIKTNPSRAIVPPIEWRLYKERHQIECFFNKLKRFRRVALRCEKTFTIFEGFVYLACAMIWLR</sequence>
<dbReference type="KEGG" id="aper:A0U91_12910"/>
<evidence type="ECO:0000256" key="1">
    <source>
        <dbReference type="SAM" id="Phobius"/>
    </source>
</evidence>
<feature type="transmembrane region" description="Helical" evidence="1">
    <location>
        <begin position="112"/>
        <end position="129"/>
    </location>
</feature>
<keyword evidence="1" id="KW-1133">Transmembrane helix</keyword>